<dbReference type="SMART" id="SM00320">
    <property type="entry name" value="WD40"/>
    <property type="match status" value="5"/>
</dbReference>
<dbReference type="GO" id="GO:0006891">
    <property type="term" value="P:intra-Golgi vesicle-mediated transport"/>
    <property type="evidence" value="ECO:0007669"/>
    <property type="project" value="TreeGrafter"/>
</dbReference>
<proteinExistence type="predicted"/>
<keyword evidence="1 3" id="KW-0853">WD repeat</keyword>
<dbReference type="GO" id="GO:0030126">
    <property type="term" value="C:COPI vesicle coat"/>
    <property type="evidence" value="ECO:0007669"/>
    <property type="project" value="TreeGrafter"/>
</dbReference>
<dbReference type="InterPro" id="IPR001680">
    <property type="entry name" value="WD40_rpt"/>
</dbReference>
<dbReference type="Gene3D" id="1.25.40.470">
    <property type="match status" value="1"/>
</dbReference>
<accession>A0A1X0Q8G1</accession>
<evidence type="ECO:0000256" key="2">
    <source>
        <dbReference type="ARBA" id="ARBA00022737"/>
    </source>
</evidence>
<dbReference type="InterPro" id="IPR015943">
    <property type="entry name" value="WD40/YVTN_repeat-like_dom_sf"/>
</dbReference>
<feature type="domain" description="COPA/B TPR" evidence="4">
    <location>
        <begin position="593"/>
        <end position="735"/>
    </location>
</feature>
<keyword evidence="2" id="KW-0677">Repeat</keyword>
<dbReference type="SUPFAM" id="SSF50978">
    <property type="entry name" value="WD40 repeat-like"/>
    <property type="match status" value="1"/>
</dbReference>
<evidence type="ECO:0000313" key="6">
    <source>
        <dbReference type="Proteomes" id="UP000192356"/>
    </source>
</evidence>
<dbReference type="VEuPathDB" id="MicrosporidiaDB:HERIO_1966"/>
<reference evidence="5 6" key="1">
    <citation type="journal article" date="2017" name="Environ. Microbiol.">
        <title>Decay of the glycolytic pathway and adaptation to intranuclear parasitism within Enterocytozoonidae microsporidia.</title>
        <authorList>
            <person name="Wiredu Boakye D."/>
            <person name="Jaroenlak P."/>
            <person name="Prachumwat A."/>
            <person name="Williams T.A."/>
            <person name="Bateman K.S."/>
            <person name="Itsathitphaisarn O."/>
            <person name="Sritunyalucksana K."/>
            <person name="Paszkiewicz K.H."/>
            <person name="Moore K.A."/>
            <person name="Stentiford G.D."/>
            <person name="Williams B.A."/>
        </authorList>
    </citation>
    <scope>NUCLEOTIDE SEQUENCE [LARGE SCALE GENOMIC DNA]</scope>
    <source>
        <strain evidence="5 6">GB1</strain>
    </source>
</reference>
<dbReference type="GO" id="GO:0006888">
    <property type="term" value="P:endoplasmic reticulum to Golgi vesicle-mediated transport"/>
    <property type="evidence" value="ECO:0007669"/>
    <property type="project" value="TreeGrafter"/>
</dbReference>
<dbReference type="EMBL" id="LVKB01000132">
    <property type="protein sequence ID" value="ORD96071.1"/>
    <property type="molecule type" value="Genomic_DNA"/>
</dbReference>
<dbReference type="InterPro" id="IPR036322">
    <property type="entry name" value="WD40_repeat_dom_sf"/>
</dbReference>
<protein>
    <submittedName>
        <fullName evidence="5">COPB2</fullName>
    </submittedName>
</protein>
<dbReference type="Pfam" id="PF23953">
    <property type="entry name" value="TPR_COPA_B"/>
    <property type="match status" value="1"/>
</dbReference>
<evidence type="ECO:0000256" key="3">
    <source>
        <dbReference type="PROSITE-ProRule" id="PRU00221"/>
    </source>
</evidence>
<dbReference type="Gene3D" id="2.130.10.10">
    <property type="entry name" value="YVTN repeat-like/Quinoprotein amine dehydrogenase"/>
    <property type="match status" value="1"/>
</dbReference>
<evidence type="ECO:0000259" key="4">
    <source>
        <dbReference type="Pfam" id="PF23953"/>
    </source>
</evidence>
<dbReference type="Pfam" id="PF00400">
    <property type="entry name" value="WD40"/>
    <property type="match status" value="1"/>
</dbReference>
<dbReference type="InterPro" id="IPR050844">
    <property type="entry name" value="Coatomer_complex_subunit"/>
</dbReference>
<dbReference type="GO" id="GO:0006890">
    <property type="term" value="P:retrograde vesicle-mediated transport, Golgi to endoplasmic reticulum"/>
    <property type="evidence" value="ECO:0007669"/>
    <property type="project" value="TreeGrafter"/>
</dbReference>
<comment type="caution">
    <text evidence="5">The sequence shown here is derived from an EMBL/GenBank/DDBJ whole genome shotgun (WGS) entry which is preliminary data.</text>
</comment>
<evidence type="ECO:0000256" key="1">
    <source>
        <dbReference type="ARBA" id="ARBA00022574"/>
    </source>
</evidence>
<keyword evidence="6" id="KW-1185">Reference proteome</keyword>
<name>A0A1X0Q8G1_9MICR</name>
<sequence>MQLLNKQINLRTEKVKALETLEGYPYIVAGLYSGDILLLTITDTLEIVKSVRISDCPVRAVAISNSKKFILAGNDEGNVIILDSESLQVIKIINAHKDFIRSITISDYNSCFITSSDDCTVKLYDLNNFTCKQHYKDLKHYVMDTAFDRTEPVFYTACLDGKIRVYSIHNNKRIDTLYCRTVDVEKSKGIKSVIKNISKKKITTNFKSFNNLSGLNSVKFISDECFATVNDDGFLTIYDKNRKSVVMANKLFNHQGNKVKSFKYENEELFGAVSCDGNCYIFKDYDNVIGSIETTCKIWDLCFYKNHILIGTDFEIIANQISVDTKLVRMSNDRIFTLSNSSIYMQKVEDMIEKDLGTLSNIKDIIPSQNGKFLGVIFNDNVCNIGVYSILGLRKKLFVNNAYDIKFDKKGCVYIHKKDHIIKYDERFNEIYMKKIKSNESMLFISENKILLKTKTGIELIENNEDGKKILEINESGVKSGVVLNENIILFTKNGIIVYKDNKKVDDNSINDEVTDYLVYDNTLVVLANYSLYFLLIGKEKIIKFPIRKVNISVSGKLLGAYNNEIFYLERKIDRIEIDKEYLDWQCEVLNGNLPLVKDSFRHKAISFYESQGMYEESLKLCVNDNQKFEILVKLGDFNKAEELANSEVKFNRLGKAYLEEFKKTKEVKYLTKSSDCFYKSNDFTSLVLTDSFSNKKYLKEVGKQAKQQGQFNLSFMAYYKNKDYKICSELLKDTIYYELFRKNYQ</sequence>
<dbReference type="GO" id="GO:0006886">
    <property type="term" value="P:intracellular protein transport"/>
    <property type="evidence" value="ECO:0007669"/>
    <property type="project" value="TreeGrafter"/>
</dbReference>
<feature type="repeat" description="WD" evidence="3">
    <location>
        <begin position="93"/>
        <end position="128"/>
    </location>
</feature>
<dbReference type="Proteomes" id="UP000192356">
    <property type="component" value="Unassembled WGS sequence"/>
</dbReference>
<dbReference type="OrthoDB" id="10261470at2759"/>
<dbReference type="AlphaFoldDB" id="A0A1X0Q8G1"/>
<organism evidence="5 6">
    <name type="scientific">Hepatospora eriocheir</name>
    <dbReference type="NCBI Taxonomy" id="1081669"/>
    <lineage>
        <taxon>Eukaryota</taxon>
        <taxon>Fungi</taxon>
        <taxon>Fungi incertae sedis</taxon>
        <taxon>Microsporidia</taxon>
        <taxon>Hepatosporidae</taxon>
        <taxon>Hepatospora</taxon>
    </lineage>
</organism>
<dbReference type="InterPro" id="IPR056176">
    <property type="entry name" value="TPR_COPA_B"/>
</dbReference>
<dbReference type="PROSITE" id="PS50082">
    <property type="entry name" value="WD_REPEATS_2"/>
    <property type="match status" value="1"/>
</dbReference>
<dbReference type="PANTHER" id="PTHR19876">
    <property type="entry name" value="COATOMER"/>
    <property type="match status" value="1"/>
</dbReference>
<dbReference type="PANTHER" id="PTHR19876:SF2">
    <property type="entry name" value="COATOMER SUBUNIT BETA"/>
    <property type="match status" value="1"/>
</dbReference>
<gene>
    <name evidence="5" type="primary">COPB2</name>
    <name evidence="5" type="ORF">HERIO_1966</name>
</gene>
<evidence type="ECO:0000313" key="5">
    <source>
        <dbReference type="EMBL" id="ORD96071.1"/>
    </source>
</evidence>